<dbReference type="Pfam" id="PF08448">
    <property type="entry name" value="PAS_4"/>
    <property type="match status" value="1"/>
</dbReference>
<protein>
    <submittedName>
        <fullName evidence="7">Chemotaxis regulator BdlA</fullName>
    </submittedName>
</protein>
<dbReference type="Pfam" id="PF08447">
    <property type="entry name" value="PAS_3"/>
    <property type="match status" value="1"/>
</dbReference>
<evidence type="ECO:0000256" key="1">
    <source>
        <dbReference type="ARBA" id="ARBA00022500"/>
    </source>
</evidence>
<dbReference type="PRINTS" id="PR00260">
    <property type="entry name" value="CHEMTRNSDUCR"/>
</dbReference>
<dbReference type="Pfam" id="PF13188">
    <property type="entry name" value="PAS_8"/>
    <property type="match status" value="1"/>
</dbReference>
<dbReference type="Gene3D" id="1.10.287.950">
    <property type="entry name" value="Methyl-accepting chemotaxis protein"/>
    <property type="match status" value="1"/>
</dbReference>
<dbReference type="SUPFAM" id="SSF58104">
    <property type="entry name" value="Methyl-accepting chemotaxis protein (MCP) signaling domain"/>
    <property type="match status" value="1"/>
</dbReference>
<dbReference type="SMART" id="SM00091">
    <property type="entry name" value="PAS"/>
    <property type="match status" value="3"/>
</dbReference>
<dbReference type="InterPro" id="IPR035965">
    <property type="entry name" value="PAS-like_dom_sf"/>
</dbReference>
<dbReference type="InterPro" id="IPR000014">
    <property type="entry name" value="PAS"/>
</dbReference>
<name>A0A0N7M0K8_9RHOB</name>
<keyword evidence="8" id="KW-1185">Reference proteome</keyword>
<evidence type="ECO:0000313" key="8">
    <source>
        <dbReference type="Proteomes" id="UP000054935"/>
    </source>
</evidence>
<dbReference type="PROSITE" id="PS50112">
    <property type="entry name" value="PAS"/>
    <property type="match status" value="2"/>
</dbReference>
<dbReference type="AlphaFoldDB" id="A0A0N7M0K8"/>
<dbReference type="OrthoDB" id="9765776at2"/>
<evidence type="ECO:0000259" key="5">
    <source>
        <dbReference type="PROSITE" id="PS50112"/>
    </source>
</evidence>
<keyword evidence="1" id="KW-0145">Chemotaxis</keyword>
<feature type="domain" description="PAC" evidence="6">
    <location>
        <begin position="92"/>
        <end position="144"/>
    </location>
</feature>
<proteinExistence type="inferred from homology"/>
<feature type="domain" description="Methyl-accepting transducer" evidence="4">
    <location>
        <begin position="388"/>
        <end position="610"/>
    </location>
</feature>
<dbReference type="Proteomes" id="UP000054935">
    <property type="component" value="Unassembled WGS sequence"/>
</dbReference>
<dbReference type="SUPFAM" id="SSF55785">
    <property type="entry name" value="PYP-like sensor domain (PAS domain)"/>
    <property type="match status" value="2"/>
</dbReference>
<evidence type="ECO:0000256" key="3">
    <source>
        <dbReference type="PROSITE-ProRule" id="PRU00284"/>
    </source>
</evidence>
<keyword evidence="3" id="KW-0807">Transducer</keyword>
<dbReference type="GO" id="GO:0007165">
    <property type="term" value="P:signal transduction"/>
    <property type="evidence" value="ECO:0007669"/>
    <property type="project" value="UniProtKB-KW"/>
</dbReference>
<dbReference type="GO" id="GO:0004888">
    <property type="term" value="F:transmembrane signaling receptor activity"/>
    <property type="evidence" value="ECO:0007669"/>
    <property type="project" value="InterPro"/>
</dbReference>
<dbReference type="STRING" id="441103.TRN7648_03136"/>
<gene>
    <name evidence="7" type="primary">bdlA</name>
    <name evidence="7" type="ORF">TRN7648_03136</name>
</gene>
<feature type="domain" description="PAC" evidence="6">
    <location>
        <begin position="333"/>
        <end position="387"/>
    </location>
</feature>
<dbReference type="NCBIfam" id="TIGR00229">
    <property type="entry name" value="sensory_box"/>
    <property type="match status" value="2"/>
</dbReference>
<dbReference type="SMART" id="SM00086">
    <property type="entry name" value="PAC"/>
    <property type="match status" value="2"/>
</dbReference>
<evidence type="ECO:0000259" key="6">
    <source>
        <dbReference type="PROSITE" id="PS50113"/>
    </source>
</evidence>
<reference evidence="7 8" key="1">
    <citation type="submission" date="2015-09" db="EMBL/GenBank/DDBJ databases">
        <authorList>
            <consortium name="Swine Surveillance"/>
        </authorList>
    </citation>
    <scope>NUCLEOTIDE SEQUENCE [LARGE SCALE GENOMIC DNA]</scope>
    <source>
        <strain evidence="7 8">CECT 7648</strain>
    </source>
</reference>
<dbReference type="EMBL" id="CYSE01000006">
    <property type="protein sequence ID" value="CUH80745.1"/>
    <property type="molecule type" value="Genomic_DNA"/>
</dbReference>
<evidence type="ECO:0000259" key="4">
    <source>
        <dbReference type="PROSITE" id="PS50111"/>
    </source>
</evidence>
<evidence type="ECO:0000313" key="7">
    <source>
        <dbReference type="EMBL" id="CUH80745.1"/>
    </source>
</evidence>
<evidence type="ECO:0000256" key="2">
    <source>
        <dbReference type="ARBA" id="ARBA00029447"/>
    </source>
</evidence>
<dbReference type="PANTHER" id="PTHR43531">
    <property type="entry name" value="PROTEIN ICFG"/>
    <property type="match status" value="1"/>
</dbReference>
<dbReference type="InterPro" id="IPR051310">
    <property type="entry name" value="MCP_chemotaxis"/>
</dbReference>
<comment type="similarity">
    <text evidence="2">Belongs to the methyl-accepting chemotaxis (MCP) protein family.</text>
</comment>
<dbReference type="CDD" id="cd00130">
    <property type="entry name" value="PAS"/>
    <property type="match status" value="2"/>
</dbReference>
<dbReference type="InterPro" id="IPR000700">
    <property type="entry name" value="PAS-assoc_C"/>
</dbReference>
<dbReference type="Gene3D" id="3.30.450.20">
    <property type="entry name" value="PAS domain"/>
    <property type="match status" value="3"/>
</dbReference>
<feature type="domain" description="PAS" evidence="5">
    <location>
        <begin position="280"/>
        <end position="306"/>
    </location>
</feature>
<dbReference type="PANTHER" id="PTHR43531:SF11">
    <property type="entry name" value="METHYL-ACCEPTING CHEMOTAXIS PROTEIN 3"/>
    <property type="match status" value="1"/>
</dbReference>
<dbReference type="GO" id="GO:0006935">
    <property type="term" value="P:chemotaxis"/>
    <property type="evidence" value="ECO:0007669"/>
    <property type="project" value="UniProtKB-KW"/>
</dbReference>
<dbReference type="CDD" id="cd11386">
    <property type="entry name" value="MCP_signal"/>
    <property type="match status" value="1"/>
</dbReference>
<dbReference type="InterPro" id="IPR004090">
    <property type="entry name" value="Chemotax_Me-accpt_rcpt"/>
</dbReference>
<feature type="domain" description="PAS" evidence="5">
    <location>
        <begin position="16"/>
        <end position="63"/>
    </location>
</feature>
<sequence>MSGNETAAKAETGAVNQADTAYLIDALHNTQSVVEFDLDGNILSANDNFLGIVGYDSGDLTGRHHRTLSDPQTVGTDAYRDFWMQLAMGQSVSGEYPMMSKSGGKIWTKATYSPVLGAGGKPHRVVAFVSDVTAQRAARIEALRKTTGFENSAAAMMTVDRDFIVTEVNKSTRDLLRRNAAVFGQVWPGFDPDKIVGSCIDQFHKNPAHQRRLLSDPANLPFQTEITVGDFKFALNVGGIFESDGTYTGNILEWADVTQARKNSGVLAALDRAQATIEFDLSGNILDANDNFLSVTGYALDEVQGKHHRMFCDPAYASSSEYKQFWAALAEGEVIAAQFQRFGKNGKEVWINASYNPILDANGKAFKVVKFATDITAQKEIEKNVSRIAEEFQRQSGDIAAQAQKVAEGAQSLGCTTEEISASVEELSASIDSIAHNSVLSDEIAKRTKDEADIGAQAIDRSIEAMDLINASSEEINEIVKVISEIASQTNLLAFNAAIEAARAGEHGLGFSVVADEVRKLAERSSQATKEISKLISETVKRVNQGSDVSREAGAAFSKILAGIQETTESITQISVAANEQQTAARDVAEAIQSIANASELSVVASDSIAEATEGLKNGAVGLTDEIAKLDK</sequence>
<dbReference type="PROSITE" id="PS50113">
    <property type="entry name" value="PAC"/>
    <property type="match status" value="2"/>
</dbReference>
<dbReference type="InterPro" id="IPR004089">
    <property type="entry name" value="MCPsignal_dom"/>
</dbReference>
<dbReference type="GO" id="GO:0005886">
    <property type="term" value="C:plasma membrane"/>
    <property type="evidence" value="ECO:0007669"/>
    <property type="project" value="TreeGrafter"/>
</dbReference>
<dbReference type="InterPro" id="IPR013656">
    <property type="entry name" value="PAS_4"/>
</dbReference>
<accession>A0A0N7M0K8</accession>
<dbReference type="InterPro" id="IPR001610">
    <property type="entry name" value="PAC"/>
</dbReference>
<organism evidence="7 8">
    <name type="scientific">Tropicibacter naphthalenivorans</name>
    <dbReference type="NCBI Taxonomy" id="441103"/>
    <lineage>
        <taxon>Bacteria</taxon>
        <taxon>Pseudomonadati</taxon>
        <taxon>Pseudomonadota</taxon>
        <taxon>Alphaproteobacteria</taxon>
        <taxon>Rhodobacterales</taxon>
        <taxon>Roseobacteraceae</taxon>
        <taxon>Tropicibacter</taxon>
    </lineage>
</organism>
<dbReference type="SMART" id="SM00283">
    <property type="entry name" value="MA"/>
    <property type="match status" value="1"/>
</dbReference>
<dbReference type="PROSITE" id="PS50111">
    <property type="entry name" value="CHEMOTAXIS_TRANSDUC_2"/>
    <property type="match status" value="1"/>
</dbReference>
<dbReference type="InterPro" id="IPR013655">
    <property type="entry name" value="PAS_fold_3"/>
</dbReference>
<dbReference type="Pfam" id="PF00015">
    <property type="entry name" value="MCPsignal"/>
    <property type="match status" value="1"/>
</dbReference>